<dbReference type="SUPFAM" id="SSF56112">
    <property type="entry name" value="Protein kinase-like (PK-like)"/>
    <property type="match status" value="1"/>
</dbReference>
<dbReference type="Gene3D" id="1.10.510.10">
    <property type="entry name" value="Transferase(Phosphotransferase) domain 1"/>
    <property type="match status" value="1"/>
</dbReference>
<dbReference type="GO" id="GO:0005524">
    <property type="term" value="F:ATP binding"/>
    <property type="evidence" value="ECO:0007669"/>
    <property type="project" value="UniProtKB-UniRule"/>
</dbReference>
<evidence type="ECO:0000256" key="9">
    <source>
        <dbReference type="ARBA" id="ARBA00022777"/>
    </source>
</evidence>
<proteinExistence type="inferred from homology"/>
<evidence type="ECO:0000256" key="4">
    <source>
        <dbReference type="ARBA" id="ARBA00011988"/>
    </source>
</evidence>
<keyword evidence="7 15" id="KW-0808">Transferase</keyword>
<protein>
    <recommendedName>
        <fullName evidence="13 15">3-deoxy-D-manno-octulosonic acid kinase</fullName>
        <shortName evidence="15">Kdo kinase</shortName>
        <ecNumber evidence="4 15">2.7.1.166</ecNumber>
    </recommendedName>
</protein>
<evidence type="ECO:0000256" key="15">
    <source>
        <dbReference type="HAMAP-Rule" id="MF_00521"/>
    </source>
</evidence>
<keyword evidence="9 15" id="KW-0418">Kinase</keyword>
<dbReference type="GO" id="GO:0005886">
    <property type="term" value="C:plasma membrane"/>
    <property type="evidence" value="ECO:0007669"/>
    <property type="project" value="UniProtKB-SubCell"/>
</dbReference>
<comment type="pathway">
    <text evidence="2 15">Bacterial outer membrane biogenesis; LPS core biosynthesis.</text>
</comment>
<keyword evidence="12 15" id="KW-0472">Membrane</keyword>
<dbReference type="RefSeq" id="WP_102390371.1">
    <property type="nucleotide sequence ID" value="NZ_MDAG01000018.1"/>
</dbReference>
<evidence type="ECO:0000256" key="13">
    <source>
        <dbReference type="ARBA" id="ARBA00029511"/>
    </source>
</evidence>
<feature type="domain" description="Protein kinase" evidence="16">
    <location>
        <begin position="12"/>
        <end position="241"/>
    </location>
</feature>
<comment type="similarity">
    <text evidence="3 15">Belongs to the protein kinase superfamily. KdkA/RfaP family.</text>
</comment>
<keyword evidence="6 15" id="KW-0997">Cell inner membrane</keyword>
<name>A0A2N7LEB6_9GAMM</name>
<dbReference type="Pfam" id="PF06293">
    <property type="entry name" value="Kdo"/>
    <property type="match status" value="1"/>
</dbReference>
<comment type="catalytic activity">
    <reaction evidence="14 15">
        <text>an alpha-Kdo-(2-&gt;6)-lipid IVA + ATP = a 4-O-phospho-alpha-Kdo-(2-&gt;6)-lipid IVA + ADP + H(+)</text>
        <dbReference type="Rhea" id="RHEA:74271"/>
        <dbReference type="ChEBI" id="CHEBI:15378"/>
        <dbReference type="ChEBI" id="CHEBI:30616"/>
        <dbReference type="ChEBI" id="CHEBI:176428"/>
        <dbReference type="ChEBI" id="CHEBI:193140"/>
        <dbReference type="ChEBI" id="CHEBI:456216"/>
        <dbReference type="EC" id="2.7.1.166"/>
    </reaction>
</comment>
<sequence>MQQINLADGLVWFDNTLLSEADIGSVFEPEYWSKLNKVIGSAKGRGTTWFVQGEQVPMALRHYRRGGLFGKLVKDQYLFIGWERTRCYEEFMLLKHLRQCGVNVPRPLGAKANKVGTLFYRADILIELVSGARDLVALLKNSKVEHNVWYAIGEEIAKMHRAGVCHTDLNAHNILLDGDNQVWLIDFDKCEKREGKNWQQGNLDRLLRSFQKEKNKAGITFNEESHWRWLTEGYSTIQLTQ</sequence>
<gene>
    <name evidence="15" type="primary">kdkA</name>
    <name evidence="17" type="ORF">BCT23_11945</name>
</gene>
<comment type="subcellular location">
    <subcellularLocation>
        <location evidence="1 15">Cell inner membrane</location>
        <topology evidence="1 15">Peripheral membrane protein</topology>
        <orientation evidence="1 15">Cytoplasmic side</orientation>
    </subcellularLocation>
</comment>
<evidence type="ECO:0000256" key="10">
    <source>
        <dbReference type="ARBA" id="ARBA00022840"/>
    </source>
</evidence>
<dbReference type="InterPro" id="IPR022826">
    <property type="entry name" value="KDO_kinase"/>
</dbReference>
<evidence type="ECO:0000313" key="18">
    <source>
        <dbReference type="Proteomes" id="UP000235387"/>
    </source>
</evidence>
<dbReference type="PROSITE" id="PS50011">
    <property type="entry name" value="PROTEIN_KINASE_DOM"/>
    <property type="match status" value="1"/>
</dbReference>
<evidence type="ECO:0000256" key="6">
    <source>
        <dbReference type="ARBA" id="ARBA00022519"/>
    </source>
</evidence>
<dbReference type="InterPro" id="IPR011009">
    <property type="entry name" value="Kinase-like_dom_sf"/>
</dbReference>
<evidence type="ECO:0000259" key="16">
    <source>
        <dbReference type="PROSITE" id="PS50011"/>
    </source>
</evidence>
<comment type="function">
    <text evidence="15">Catalyzes the ATP-dependent phosphorylation of the 3-deoxy-D-manno-octulosonic acid (Kdo) residue in Kdo-lipid IV(A) at the 4-OH position.</text>
</comment>
<evidence type="ECO:0000256" key="1">
    <source>
        <dbReference type="ARBA" id="ARBA00004515"/>
    </source>
</evidence>
<organism evidence="17 18">
    <name type="scientific">Enterovibrio norvegicus</name>
    <dbReference type="NCBI Taxonomy" id="188144"/>
    <lineage>
        <taxon>Bacteria</taxon>
        <taxon>Pseudomonadati</taxon>
        <taxon>Pseudomonadota</taxon>
        <taxon>Gammaproteobacteria</taxon>
        <taxon>Vibrionales</taxon>
        <taxon>Vibrionaceae</taxon>
        <taxon>Enterovibrio</taxon>
    </lineage>
</organism>
<keyword evidence="8 15" id="KW-0547">Nucleotide-binding</keyword>
<evidence type="ECO:0000256" key="7">
    <source>
        <dbReference type="ARBA" id="ARBA00022679"/>
    </source>
</evidence>
<dbReference type="Proteomes" id="UP000235387">
    <property type="component" value="Unassembled WGS sequence"/>
</dbReference>
<dbReference type="InterPro" id="IPR000719">
    <property type="entry name" value="Prot_kinase_dom"/>
</dbReference>
<evidence type="ECO:0000256" key="11">
    <source>
        <dbReference type="ARBA" id="ARBA00022985"/>
    </source>
</evidence>
<keyword evidence="5 15" id="KW-1003">Cell membrane</keyword>
<evidence type="ECO:0000256" key="3">
    <source>
        <dbReference type="ARBA" id="ARBA00010327"/>
    </source>
</evidence>
<reference evidence="18" key="1">
    <citation type="submission" date="2016-07" db="EMBL/GenBank/DDBJ databases">
        <title>Nontailed viruses are major unrecognized killers of bacteria in the ocean.</title>
        <authorList>
            <person name="Kauffman K."/>
            <person name="Hussain F."/>
            <person name="Yang J."/>
            <person name="Arevalo P."/>
            <person name="Brown J."/>
            <person name="Cutler M."/>
            <person name="Kelly L."/>
            <person name="Polz M.F."/>
        </authorList>
    </citation>
    <scope>NUCLEOTIDE SEQUENCE [LARGE SCALE GENOMIC DNA]</scope>
    <source>
        <strain evidence="18">10N.261.45.A10</strain>
    </source>
</reference>
<evidence type="ECO:0000256" key="5">
    <source>
        <dbReference type="ARBA" id="ARBA00022475"/>
    </source>
</evidence>
<dbReference type="AlphaFoldDB" id="A0A2N7LEB6"/>
<keyword evidence="11 15" id="KW-0448">Lipopolysaccharide biosynthesis</keyword>
<dbReference type="EMBL" id="MDAL01000011">
    <property type="protein sequence ID" value="PMN93744.1"/>
    <property type="molecule type" value="Genomic_DNA"/>
</dbReference>
<dbReference type="HAMAP" id="MF_00521">
    <property type="entry name" value="KDO_kinase"/>
    <property type="match status" value="1"/>
</dbReference>
<evidence type="ECO:0000256" key="14">
    <source>
        <dbReference type="ARBA" id="ARBA00034417"/>
    </source>
</evidence>
<dbReference type="EC" id="2.7.1.166" evidence="4 15"/>
<feature type="active site" evidence="15">
    <location>
        <position position="168"/>
    </location>
</feature>
<dbReference type="GO" id="GO:0009244">
    <property type="term" value="P:lipopolysaccharide core region biosynthetic process"/>
    <property type="evidence" value="ECO:0007669"/>
    <property type="project" value="UniProtKB-UniRule"/>
</dbReference>
<dbReference type="GO" id="GO:0004672">
    <property type="term" value="F:protein kinase activity"/>
    <property type="evidence" value="ECO:0007669"/>
    <property type="project" value="InterPro"/>
</dbReference>
<accession>A0A2N7LEB6</accession>
<dbReference type="UniPathway" id="UPA00958"/>
<evidence type="ECO:0000313" key="17">
    <source>
        <dbReference type="EMBL" id="PMN93744.1"/>
    </source>
</evidence>
<evidence type="ECO:0000256" key="12">
    <source>
        <dbReference type="ARBA" id="ARBA00023136"/>
    </source>
</evidence>
<dbReference type="NCBIfam" id="NF002475">
    <property type="entry name" value="PRK01723.1"/>
    <property type="match status" value="1"/>
</dbReference>
<comment type="caution">
    <text evidence="17">The sequence shown here is derived from an EMBL/GenBank/DDBJ whole genome shotgun (WGS) entry which is preliminary data.</text>
</comment>
<evidence type="ECO:0000256" key="8">
    <source>
        <dbReference type="ARBA" id="ARBA00022741"/>
    </source>
</evidence>
<keyword evidence="10 15" id="KW-0067">ATP-binding</keyword>
<evidence type="ECO:0000256" key="2">
    <source>
        <dbReference type="ARBA" id="ARBA00004713"/>
    </source>
</evidence>